<keyword evidence="2" id="KW-1185">Reference proteome</keyword>
<gene>
    <name evidence="1" type="ORF">RHGRI_026554</name>
</gene>
<reference evidence="1" key="1">
    <citation type="submission" date="2020-08" db="EMBL/GenBank/DDBJ databases">
        <title>Plant Genome Project.</title>
        <authorList>
            <person name="Zhang R.-G."/>
        </authorList>
    </citation>
    <scope>NUCLEOTIDE SEQUENCE</scope>
    <source>
        <strain evidence="1">WSP0</strain>
        <tissue evidence="1">Leaf</tissue>
    </source>
</reference>
<protein>
    <submittedName>
        <fullName evidence="1">Uncharacterized protein</fullName>
    </submittedName>
</protein>
<dbReference type="EMBL" id="JACTNZ010000009">
    <property type="protein sequence ID" value="KAG5531976.1"/>
    <property type="molecule type" value="Genomic_DNA"/>
</dbReference>
<comment type="caution">
    <text evidence="1">The sequence shown here is derived from an EMBL/GenBank/DDBJ whole genome shotgun (WGS) entry which is preliminary data.</text>
</comment>
<dbReference type="AlphaFoldDB" id="A0AAV6IT64"/>
<sequence>MASSVILMCKYGEVTLVVMATRGFGFNDLVESIHRKWKNLGSFELFYAVADHHNCILDNDEDFCSMIALAAAYGVTCVDVSVGIISSPTIECVRSFEYGECSTFQGEGEDPLDKFCIHHETVRLSADWVNLLKCVGQKFRGGVDDCGLPRPRCDL</sequence>
<dbReference type="Proteomes" id="UP000823749">
    <property type="component" value="Chromosome 9"/>
</dbReference>
<evidence type="ECO:0000313" key="1">
    <source>
        <dbReference type="EMBL" id="KAG5531976.1"/>
    </source>
</evidence>
<accession>A0AAV6IT64</accession>
<evidence type="ECO:0000313" key="2">
    <source>
        <dbReference type="Proteomes" id="UP000823749"/>
    </source>
</evidence>
<name>A0AAV6IT64_9ERIC</name>
<organism evidence="1 2">
    <name type="scientific">Rhododendron griersonianum</name>
    <dbReference type="NCBI Taxonomy" id="479676"/>
    <lineage>
        <taxon>Eukaryota</taxon>
        <taxon>Viridiplantae</taxon>
        <taxon>Streptophyta</taxon>
        <taxon>Embryophyta</taxon>
        <taxon>Tracheophyta</taxon>
        <taxon>Spermatophyta</taxon>
        <taxon>Magnoliopsida</taxon>
        <taxon>eudicotyledons</taxon>
        <taxon>Gunneridae</taxon>
        <taxon>Pentapetalae</taxon>
        <taxon>asterids</taxon>
        <taxon>Ericales</taxon>
        <taxon>Ericaceae</taxon>
        <taxon>Ericoideae</taxon>
        <taxon>Rhodoreae</taxon>
        <taxon>Rhododendron</taxon>
    </lineage>
</organism>
<proteinExistence type="predicted"/>